<dbReference type="RefSeq" id="WP_075249721.1">
    <property type="nucleotide sequence ID" value="NZ_MSGO01000038.1"/>
</dbReference>
<dbReference type="GO" id="GO:0016887">
    <property type="term" value="F:ATP hydrolysis activity"/>
    <property type="evidence" value="ECO:0007669"/>
    <property type="project" value="InterPro"/>
</dbReference>
<feature type="domain" description="ATPase AAA-type core" evidence="2">
    <location>
        <begin position="307"/>
        <end position="384"/>
    </location>
</feature>
<keyword evidence="1" id="KW-0742">SOS response</keyword>
<evidence type="ECO:0000256" key="1">
    <source>
        <dbReference type="ARBA" id="ARBA00023236"/>
    </source>
</evidence>
<dbReference type="InterPro" id="IPR027417">
    <property type="entry name" value="P-loop_NTPase"/>
</dbReference>
<reference evidence="3 4" key="1">
    <citation type="submission" date="2016-12" db="EMBL/GenBank/DDBJ databases">
        <title>Genomic comparison of strains in the 'Actinomyces naeslundii' group.</title>
        <authorList>
            <person name="Mughal S.R."/>
            <person name="Do T."/>
            <person name="Gilbert S.C."/>
            <person name="Witherden E.A."/>
            <person name="Didelot X."/>
            <person name="Beighton D."/>
        </authorList>
    </citation>
    <scope>NUCLEOTIDE SEQUENCE [LARGE SCALE GENOMIC DNA]</scope>
    <source>
        <strain evidence="3 4">S64C</strain>
    </source>
</reference>
<dbReference type="Gene3D" id="3.40.50.300">
    <property type="entry name" value="P-loop containing nucleotide triphosphate hydrolases"/>
    <property type="match status" value="2"/>
</dbReference>
<dbReference type="PIRSF" id="PIRSF029347">
    <property type="entry name" value="RecF"/>
    <property type="match status" value="1"/>
</dbReference>
<protein>
    <recommendedName>
        <fullName evidence="2">ATPase AAA-type core domain-containing protein</fullName>
    </recommendedName>
</protein>
<dbReference type="PANTHER" id="PTHR32182">
    <property type="entry name" value="DNA REPLICATION AND REPAIR PROTEIN RECF"/>
    <property type="match status" value="1"/>
</dbReference>
<comment type="caution">
    <text evidence="3">The sequence shown here is derived from an EMBL/GenBank/DDBJ whole genome shotgun (WGS) entry which is preliminary data.</text>
</comment>
<proteinExistence type="predicted"/>
<dbReference type="GO" id="GO:0009432">
    <property type="term" value="P:SOS response"/>
    <property type="evidence" value="ECO:0007669"/>
    <property type="project" value="UniProtKB-KW"/>
</dbReference>
<dbReference type="InterPro" id="IPR014555">
    <property type="entry name" value="RecF-like"/>
</dbReference>
<dbReference type="GO" id="GO:0000731">
    <property type="term" value="P:DNA synthesis involved in DNA repair"/>
    <property type="evidence" value="ECO:0007669"/>
    <property type="project" value="TreeGrafter"/>
</dbReference>
<name>A0A1Q8HZH4_9ACTO</name>
<dbReference type="GO" id="GO:0006302">
    <property type="term" value="P:double-strand break repair"/>
    <property type="evidence" value="ECO:0007669"/>
    <property type="project" value="TreeGrafter"/>
</dbReference>
<dbReference type="PANTHER" id="PTHR32182:SF22">
    <property type="entry name" value="ATP-DEPENDENT ENDONUCLEASE, OLD FAMILY-RELATED"/>
    <property type="match status" value="1"/>
</dbReference>
<gene>
    <name evidence="3" type="ORF">BKH32_09065</name>
</gene>
<dbReference type="GO" id="GO:0005524">
    <property type="term" value="F:ATP binding"/>
    <property type="evidence" value="ECO:0007669"/>
    <property type="project" value="InterPro"/>
</dbReference>
<dbReference type="Proteomes" id="UP000185736">
    <property type="component" value="Unassembled WGS sequence"/>
</dbReference>
<dbReference type="InterPro" id="IPR003959">
    <property type="entry name" value="ATPase_AAA_core"/>
</dbReference>
<dbReference type="AlphaFoldDB" id="A0A1Q8HZH4"/>
<dbReference type="EMBL" id="MSGO01000038">
    <property type="protein sequence ID" value="OLL14251.1"/>
    <property type="molecule type" value="Genomic_DNA"/>
</dbReference>
<dbReference type="SUPFAM" id="SSF52540">
    <property type="entry name" value="P-loop containing nucleoside triphosphate hydrolases"/>
    <property type="match status" value="1"/>
</dbReference>
<sequence>MLTRFEVSGFKNLENISVDFGPFTCIAGPNSVGKSNLFDAIEFLSLLSTHSFLEACTLIRPTPQQRSDISSLFSEHVLEGRENLSLAAEMILPSQASDEFSQQVEPRHTFVRYEVEIAVQRGEPLSAGLQLRLVNEKLSPISKATETLHFPNSGSYVKHFIRGGLRLPPLSSIEDNGKTVVQIRTGSRGHPRKIAAENTQRTVLSATATAENPIILAAQAEMRSWRFVALEPSAMRAPDDIVESRPISSTGAHIPSSLFRQALQEGDGSSVMNRVRDTIGALVDIRDLRVIQDQARDTLELRARIGATPELPARSLSDGTLRFLALSAMKVSHDYFGMLCMEEPENGIHPSKIADMHGLLQGISEPTENSARQVIVNTHSPYFVQATSSDDILCAVGKSIPDGHGGVLRSVGFHPLPETWRTQGTPGGREAGARPVSRGEIAAFLENPKNWNTNE</sequence>
<evidence type="ECO:0000259" key="2">
    <source>
        <dbReference type="Pfam" id="PF13304"/>
    </source>
</evidence>
<evidence type="ECO:0000313" key="4">
    <source>
        <dbReference type="Proteomes" id="UP000185736"/>
    </source>
</evidence>
<evidence type="ECO:0000313" key="3">
    <source>
        <dbReference type="EMBL" id="OLL14251.1"/>
    </source>
</evidence>
<dbReference type="Pfam" id="PF13304">
    <property type="entry name" value="AAA_21"/>
    <property type="match status" value="1"/>
</dbReference>
<keyword evidence="1" id="KW-0227">DNA damage</keyword>
<organism evidence="3 4">
    <name type="scientific">Actinomyces oris</name>
    <dbReference type="NCBI Taxonomy" id="544580"/>
    <lineage>
        <taxon>Bacteria</taxon>
        <taxon>Bacillati</taxon>
        <taxon>Actinomycetota</taxon>
        <taxon>Actinomycetes</taxon>
        <taxon>Actinomycetales</taxon>
        <taxon>Actinomycetaceae</taxon>
        <taxon>Actinomyces</taxon>
    </lineage>
</organism>
<accession>A0A1Q8HZH4</accession>